<dbReference type="PANTHER" id="PTHR24185:SF1">
    <property type="entry name" value="CALCIUM-INDEPENDENT PHOSPHOLIPASE A2-GAMMA"/>
    <property type="match status" value="1"/>
</dbReference>
<dbReference type="Proteomes" id="UP001610728">
    <property type="component" value="Unassembled WGS sequence"/>
</dbReference>
<evidence type="ECO:0000256" key="2">
    <source>
        <dbReference type="ARBA" id="ARBA00022963"/>
    </source>
</evidence>
<protein>
    <recommendedName>
        <fullName evidence="6">PNPLA domain-containing protein</fullName>
    </recommendedName>
</protein>
<dbReference type="PROSITE" id="PS51635">
    <property type="entry name" value="PNPLA"/>
    <property type="match status" value="1"/>
</dbReference>
<feature type="region of interest" description="Disordered" evidence="5">
    <location>
        <begin position="1"/>
        <end position="21"/>
    </location>
</feature>
<dbReference type="InterPro" id="IPR016035">
    <property type="entry name" value="Acyl_Trfase/lysoPLipase"/>
</dbReference>
<dbReference type="Gene3D" id="3.40.1090.10">
    <property type="entry name" value="Cytosolic phospholipase A2 catalytic domain"/>
    <property type="match status" value="1"/>
</dbReference>
<evidence type="ECO:0000313" key="7">
    <source>
        <dbReference type="EMBL" id="KAL2888321.1"/>
    </source>
</evidence>
<keyword evidence="8" id="KW-1185">Reference proteome</keyword>
<reference evidence="7 8" key="1">
    <citation type="submission" date="2020-05" db="EMBL/GenBank/DDBJ databases">
        <title>Ceratocystis lukuohia genome.</title>
        <authorList>
            <person name="Harrington T.C."/>
            <person name="Kim K."/>
            <person name="Mayers C.G."/>
        </authorList>
    </citation>
    <scope>NUCLEOTIDE SEQUENCE [LARGE SCALE GENOMIC DNA]</scope>
    <source>
        <strain evidence="7 8">C4212</strain>
    </source>
</reference>
<feature type="compositionally biased region" description="Polar residues" evidence="5">
    <location>
        <begin position="1"/>
        <end position="11"/>
    </location>
</feature>
<evidence type="ECO:0000256" key="1">
    <source>
        <dbReference type="ARBA" id="ARBA00022801"/>
    </source>
</evidence>
<dbReference type="RefSeq" id="XP_070859501.1">
    <property type="nucleotide sequence ID" value="XM_071002812.1"/>
</dbReference>
<organism evidence="7 8">
    <name type="scientific">Ceratocystis lukuohia</name>
    <dbReference type="NCBI Taxonomy" id="2019550"/>
    <lineage>
        <taxon>Eukaryota</taxon>
        <taxon>Fungi</taxon>
        <taxon>Dikarya</taxon>
        <taxon>Ascomycota</taxon>
        <taxon>Pezizomycotina</taxon>
        <taxon>Sordariomycetes</taxon>
        <taxon>Hypocreomycetidae</taxon>
        <taxon>Microascales</taxon>
        <taxon>Ceratocystidaceae</taxon>
        <taxon>Ceratocystis</taxon>
    </lineage>
</organism>
<keyword evidence="2" id="KW-0442">Lipid degradation</keyword>
<keyword evidence="3" id="KW-0443">Lipid metabolism</keyword>
<dbReference type="PANTHER" id="PTHR24185">
    <property type="entry name" value="CALCIUM-INDEPENDENT PHOSPHOLIPASE A2-GAMMA"/>
    <property type="match status" value="1"/>
</dbReference>
<comment type="caution">
    <text evidence="7">The sequence shown here is derived from an EMBL/GenBank/DDBJ whole genome shotgun (WGS) entry which is preliminary data.</text>
</comment>
<evidence type="ECO:0000256" key="5">
    <source>
        <dbReference type="SAM" id="MobiDB-lite"/>
    </source>
</evidence>
<dbReference type="GeneID" id="98118434"/>
<evidence type="ECO:0000259" key="6">
    <source>
        <dbReference type="PROSITE" id="PS51635"/>
    </source>
</evidence>
<feature type="compositionally biased region" description="Basic and acidic residues" evidence="5">
    <location>
        <begin position="323"/>
        <end position="333"/>
    </location>
</feature>
<dbReference type="SUPFAM" id="SSF52151">
    <property type="entry name" value="FabD/lysophospholipase-like"/>
    <property type="match status" value="1"/>
</dbReference>
<accession>A0ABR4MJ75</accession>
<evidence type="ECO:0000256" key="3">
    <source>
        <dbReference type="ARBA" id="ARBA00023098"/>
    </source>
</evidence>
<evidence type="ECO:0000256" key="4">
    <source>
        <dbReference type="PROSITE-ProRule" id="PRU01161"/>
    </source>
</evidence>
<dbReference type="InterPro" id="IPR002641">
    <property type="entry name" value="PNPLA_dom"/>
</dbReference>
<proteinExistence type="predicted"/>
<evidence type="ECO:0000313" key="8">
    <source>
        <dbReference type="Proteomes" id="UP001610728"/>
    </source>
</evidence>
<keyword evidence="1" id="KW-0378">Hydrolase</keyword>
<dbReference type="EMBL" id="JABSNW010000004">
    <property type="protein sequence ID" value="KAL2888321.1"/>
    <property type="molecule type" value="Genomic_DNA"/>
</dbReference>
<feature type="region of interest" description="Disordered" evidence="5">
    <location>
        <begin position="311"/>
        <end position="333"/>
    </location>
</feature>
<name>A0ABR4MJ75_9PEZI</name>
<sequence length="364" mass="40314">MSSATQPNRNARPSKILSPDDGGVGGLPSLFILENTMEKVWETKGLPEILRPCKGFGLIGGTGTGGIVAIMLGRLGMSIEMVHETLGEISVKYLDEESGKRPETAIRENCRLEKCIQEREEGKSTVNTCQHENKTFLQQPYTNTVVLAMTKANIDAHPILFKTYRVTASFSEFKIREAGRATSAIVSVFKPIKLGRENEEFMNSSFGHSNPFRVPITEATKLLSGHQKMLTLSIGTGLGSAIKMGDGLAKEYSSQKGRYYRIDTANSQGSIVASDWVNPSKVAAHTTNYRSEKHDDIKRFANILINGFSLVSGQPEEPEEPEDTQRLQEPRESEATWLYTRLLYSVSRKPQIPRPSGHPLQIGR</sequence>
<feature type="domain" description="PNPLA" evidence="6">
    <location>
        <begin position="17"/>
        <end position="216"/>
    </location>
</feature>
<comment type="caution">
    <text evidence="4">Lacks conserved residue(s) required for the propagation of feature annotation.</text>
</comment>
<gene>
    <name evidence="7" type="ORF">HOO65_040658</name>
</gene>